<dbReference type="Gene3D" id="3.30.565.10">
    <property type="entry name" value="Histidine kinase-like ATPase, C-terminal domain"/>
    <property type="match status" value="1"/>
</dbReference>
<feature type="domain" description="Signal transduction histidine kinase internal region" evidence="3">
    <location>
        <begin position="443"/>
        <end position="521"/>
    </location>
</feature>
<organism evidence="4 5">
    <name type="scientific">Lutispora saccharofermentans</name>
    <dbReference type="NCBI Taxonomy" id="3024236"/>
    <lineage>
        <taxon>Bacteria</taxon>
        <taxon>Bacillati</taxon>
        <taxon>Bacillota</taxon>
        <taxon>Clostridia</taxon>
        <taxon>Lutisporales</taxon>
        <taxon>Lutisporaceae</taxon>
        <taxon>Lutispora</taxon>
    </lineage>
</organism>
<dbReference type="Proteomes" id="UP001651880">
    <property type="component" value="Unassembled WGS sequence"/>
</dbReference>
<evidence type="ECO:0000313" key="5">
    <source>
        <dbReference type="Proteomes" id="UP001651880"/>
    </source>
</evidence>
<dbReference type="InterPro" id="IPR050640">
    <property type="entry name" value="Bact_2-comp_sensor_kinase"/>
</dbReference>
<keyword evidence="1" id="KW-0472">Membrane</keyword>
<dbReference type="Pfam" id="PF02518">
    <property type="entry name" value="HATPase_c"/>
    <property type="match status" value="1"/>
</dbReference>
<name>A0ABT1NJ08_9FIRM</name>
<feature type="transmembrane region" description="Helical" evidence="1">
    <location>
        <begin position="386"/>
        <end position="404"/>
    </location>
</feature>
<feature type="transmembrane region" description="Helical" evidence="1">
    <location>
        <begin position="307"/>
        <end position="323"/>
    </location>
</feature>
<comment type="caution">
    <text evidence="4">The sequence shown here is derived from an EMBL/GenBank/DDBJ whole genome shotgun (WGS) entry which is preliminary data.</text>
</comment>
<dbReference type="EMBL" id="JAJEKE010000020">
    <property type="protein sequence ID" value="MCQ1531257.1"/>
    <property type="molecule type" value="Genomic_DNA"/>
</dbReference>
<evidence type="ECO:0000313" key="4">
    <source>
        <dbReference type="EMBL" id="MCQ1531257.1"/>
    </source>
</evidence>
<feature type="domain" description="Histidine kinase/HSP90-like ATPase" evidence="2">
    <location>
        <begin position="537"/>
        <end position="630"/>
    </location>
</feature>
<dbReference type="PANTHER" id="PTHR34220">
    <property type="entry name" value="SENSOR HISTIDINE KINASE YPDA"/>
    <property type="match status" value="1"/>
</dbReference>
<dbReference type="Gene3D" id="2.60.120.260">
    <property type="entry name" value="Galactose-binding domain-like"/>
    <property type="match status" value="1"/>
</dbReference>
<keyword evidence="5" id="KW-1185">Reference proteome</keyword>
<keyword evidence="4" id="KW-0418">Kinase</keyword>
<evidence type="ECO:0000256" key="1">
    <source>
        <dbReference type="SAM" id="Phobius"/>
    </source>
</evidence>
<evidence type="ECO:0000259" key="2">
    <source>
        <dbReference type="Pfam" id="PF02518"/>
    </source>
</evidence>
<dbReference type="GO" id="GO:0016301">
    <property type="term" value="F:kinase activity"/>
    <property type="evidence" value="ECO:0007669"/>
    <property type="project" value="UniProtKB-KW"/>
</dbReference>
<dbReference type="RefSeq" id="WP_255228843.1">
    <property type="nucleotide sequence ID" value="NZ_JAJEKE010000020.1"/>
</dbReference>
<dbReference type="InterPro" id="IPR036890">
    <property type="entry name" value="HATPase_C_sf"/>
</dbReference>
<keyword evidence="4" id="KW-0808">Transferase</keyword>
<dbReference type="InterPro" id="IPR010559">
    <property type="entry name" value="Sig_transdc_His_kin_internal"/>
</dbReference>
<accession>A0ABT1NJ08</accession>
<dbReference type="InterPro" id="IPR003594">
    <property type="entry name" value="HATPase_dom"/>
</dbReference>
<feature type="transmembrane region" description="Helical" evidence="1">
    <location>
        <begin position="330"/>
        <end position="348"/>
    </location>
</feature>
<keyword evidence="1" id="KW-1133">Transmembrane helix</keyword>
<evidence type="ECO:0000259" key="3">
    <source>
        <dbReference type="Pfam" id="PF06580"/>
    </source>
</evidence>
<dbReference type="InterPro" id="IPR008979">
    <property type="entry name" value="Galactose-bd-like_sf"/>
</dbReference>
<feature type="transmembrane region" description="Helical" evidence="1">
    <location>
        <begin position="234"/>
        <end position="256"/>
    </location>
</feature>
<feature type="transmembrane region" description="Helical" evidence="1">
    <location>
        <begin position="263"/>
        <end position="287"/>
    </location>
</feature>
<sequence length="640" mass="72888">MKNLKHQIIHGGLGQIFSYPLKIISADVAWKRLARTVLPVMFALLVIEGLICYFRFTEAQTPSVKYGVLDLGEWNMDKVFEIAGEWEFYWDDLLTHQEIKEGSQVPMFVNAPDKWNHYEINGSSLPGKGRATYRIHVTGAKAGIRHGLRIQSMATAYRLYINGALVAQNGSFGDTEFAPAYAYRPQLGEIIPNNNNFDLVLQVSNNIYAIGGMWEPIIFGTYEKVSAFDRRISIVGASAMTSLIITCLFFLIFFAAQHKEKDMLILSSISILVLLRFLTIGDAALIALLPRTAIGSVGRLEFMTSPWTQFLLLYFVYCAYINLVPKWQVITLLAYSIGLSLFILLFPFDIVTSAYMMINYNLLLVIAIITIHYTRAAWQGREGAPLLLGALCLILLLVFYELFFEDISTGYYLLTNLHFEYMAFVFAQVAVVALRYRRAQELEIAHLKEQIRPHFIHNSLTSIISISRTEPDRARELLVDFSSYLRGFYDYDQDEQVCFSQELELVHAYIALEQARFGEKFRVEYCIEAEDFLLPSLVLQPLVENAFVHGLREKDNGGTVTIYARRMKNAKVCVGVRDDGIGFSIKSIPSRRGVGIENINRRLSRLYRTSLVYLAPEGGGCEVYFEIPYKETIKYEDLAY</sequence>
<proteinExistence type="predicted"/>
<dbReference type="PANTHER" id="PTHR34220:SF7">
    <property type="entry name" value="SENSOR HISTIDINE KINASE YPDA"/>
    <property type="match status" value="1"/>
</dbReference>
<keyword evidence="1" id="KW-0812">Transmembrane</keyword>
<dbReference type="SUPFAM" id="SSF49785">
    <property type="entry name" value="Galactose-binding domain-like"/>
    <property type="match status" value="1"/>
</dbReference>
<reference evidence="4 5" key="1">
    <citation type="submission" date="2021-10" db="EMBL/GenBank/DDBJ databases">
        <title>Lutispora strain m25 sp. nov., a thermophilic, non-spore-forming bacterium isolated from a lab-scale methanogenic bioreactor digesting anaerobic sludge.</title>
        <authorList>
            <person name="El Houari A."/>
            <person name="Mcdonald J."/>
        </authorList>
    </citation>
    <scope>NUCLEOTIDE SEQUENCE [LARGE SCALE GENOMIC DNA]</scope>
    <source>
        <strain evidence="5">m25</strain>
    </source>
</reference>
<dbReference type="Pfam" id="PF06580">
    <property type="entry name" value="His_kinase"/>
    <property type="match status" value="1"/>
</dbReference>
<feature type="transmembrane region" description="Helical" evidence="1">
    <location>
        <begin position="410"/>
        <end position="434"/>
    </location>
</feature>
<protein>
    <submittedName>
        <fullName evidence="4">Histidine kinase</fullName>
    </submittedName>
</protein>
<dbReference type="SUPFAM" id="SSF55874">
    <property type="entry name" value="ATPase domain of HSP90 chaperone/DNA topoisomerase II/histidine kinase"/>
    <property type="match status" value="1"/>
</dbReference>
<gene>
    <name evidence="4" type="ORF">LJD61_17155</name>
</gene>
<feature type="transmembrane region" description="Helical" evidence="1">
    <location>
        <begin position="354"/>
        <end position="374"/>
    </location>
</feature>